<reference evidence="1" key="1">
    <citation type="submission" date="2020-05" db="EMBL/GenBank/DDBJ databases">
        <title>Large-scale comparative analyses of tick genomes elucidate their genetic diversity and vector capacities.</title>
        <authorList>
            <person name="Jia N."/>
            <person name="Wang J."/>
            <person name="Shi W."/>
            <person name="Du L."/>
            <person name="Sun Y."/>
            <person name="Zhan W."/>
            <person name="Jiang J."/>
            <person name="Wang Q."/>
            <person name="Zhang B."/>
            <person name="Ji P."/>
            <person name="Sakyi L.B."/>
            <person name="Cui X."/>
            <person name="Yuan T."/>
            <person name="Jiang B."/>
            <person name="Yang W."/>
            <person name="Lam T.T.-Y."/>
            <person name="Chang Q."/>
            <person name="Ding S."/>
            <person name="Wang X."/>
            <person name="Zhu J."/>
            <person name="Ruan X."/>
            <person name="Zhao L."/>
            <person name="Wei J."/>
            <person name="Que T."/>
            <person name="Du C."/>
            <person name="Cheng J."/>
            <person name="Dai P."/>
            <person name="Han X."/>
            <person name="Huang E."/>
            <person name="Gao Y."/>
            <person name="Liu J."/>
            <person name="Shao H."/>
            <person name="Ye R."/>
            <person name="Li L."/>
            <person name="Wei W."/>
            <person name="Wang X."/>
            <person name="Wang C."/>
            <person name="Yang T."/>
            <person name="Huo Q."/>
            <person name="Li W."/>
            <person name="Guo W."/>
            <person name="Chen H."/>
            <person name="Zhou L."/>
            <person name="Ni X."/>
            <person name="Tian J."/>
            <person name="Zhou Y."/>
            <person name="Sheng Y."/>
            <person name="Liu T."/>
            <person name="Pan Y."/>
            <person name="Xia L."/>
            <person name="Li J."/>
            <person name="Zhao F."/>
            <person name="Cao W."/>
        </authorList>
    </citation>
    <scope>NUCLEOTIDE SEQUENCE</scope>
    <source>
        <strain evidence="1">Dsil-2018</strain>
    </source>
</reference>
<proteinExistence type="predicted"/>
<evidence type="ECO:0000313" key="1">
    <source>
        <dbReference type="EMBL" id="KAH7970794.1"/>
    </source>
</evidence>
<keyword evidence="2" id="KW-1185">Reference proteome</keyword>
<sequence>MRGLRQGCPLSPLLYIWYVTSVERKLLSGGLGFRLRYNTAGVNANCKLPGLAFADDLVLMAEGPQDLQALIDICHAEIASTPWAPLQLQGNGDCSPRGSRYRRSHHTAG</sequence>
<name>A0ACB8DJP1_DERSI</name>
<evidence type="ECO:0000313" key="2">
    <source>
        <dbReference type="Proteomes" id="UP000821865"/>
    </source>
</evidence>
<gene>
    <name evidence="1" type="ORF">HPB49_015631</name>
</gene>
<comment type="caution">
    <text evidence="1">The sequence shown here is derived from an EMBL/GenBank/DDBJ whole genome shotgun (WGS) entry which is preliminary data.</text>
</comment>
<dbReference type="EMBL" id="CM023480">
    <property type="protein sequence ID" value="KAH7970794.1"/>
    <property type="molecule type" value="Genomic_DNA"/>
</dbReference>
<organism evidence="1 2">
    <name type="scientific">Dermacentor silvarum</name>
    <name type="common">Tick</name>
    <dbReference type="NCBI Taxonomy" id="543639"/>
    <lineage>
        <taxon>Eukaryota</taxon>
        <taxon>Metazoa</taxon>
        <taxon>Ecdysozoa</taxon>
        <taxon>Arthropoda</taxon>
        <taxon>Chelicerata</taxon>
        <taxon>Arachnida</taxon>
        <taxon>Acari</taxon>
        <taxon>Parasitiformes</taxon>
        <taxon>Ixodida</taxon>
        <taxon>Ixodoidea</taxon>
        <taxon>Ixodidae</taxon>
        <taxon>Rhipicephalinae</taxon>
        <taxon>Dermacentor</taxon>
    </lineage>
</organism>
<dbReference type="Proteomes" id="UP000821865">
    <property type="component" value="Chromosome 11"/>
</dbReference>
<protein>
    <submittedName>
        <fullName evidence="1">Uncharacterized protein</fullName>
    </submittedName>
</protein>
<accession>A0ACB8DJP1</accession>